<dbReference type="Proteomes" id="UP000012338">
    <property type="component" value="Unassembled WGS sequence"/>
</dbReference>
<dbReference type="GO" id="GO:0008204">
    <property type="term" value="P:ergosterol metabolic process"/>
    <property type="evidence" value="ECO:0007669"/>
    <property type="project" value="TreeGrafter"/>
</dbReference>
<feature type="transmembrane region" description="Helical" evidence="13">
    <location>
        <begin position="216"/>
        <end position="237"/>
    </location>
</feature>
<evidence type="ECO:0000256" key="6">
    <source>
        <dbReference type="ARBA" id="ARBA00022989"/>
    </source>
</evidence>
<evidence type="ECO:0000256" key="2">
    <source>
        <dbReference type="ARBA" id="ARBA00009010"/>
    </source>
</evidence>
<evidence type="ECO:0000256" key="4">
    <source>
        <dbReference type="ARBA" id="ARBA00022692"/>
    </source>
</evidence>
<dbReference type="PANTHER" id="PTHR10408:SF23">
    <property type="entry name" value="STEROL O-ACYLTRANSFERASE 1-RELATED"/>
    <property type="match status" value="1"/>
</dbReference>
<dbReference type="GeneID" id="25841910"/>
<comment type="similarity">
    <text evidence="2 10">Belongs to the membrane-bound acyltransferase family. Sterol o-acyltransferase subfamily.</text>
</comment>
<evidence type="ECO:0000256" key="1">
    <source>
        <dbReference type="ARBA" id="ARBA00004477"/>
    </source>
</evidence>
<feature type="compositionally biased region" description="Polar residues" evidence="12">
    <location>
        <begin position="1"/>
        <end position="24"/>
    </location>
</feature>
<keyword evidence="4 13" id="KW-0812">Transmembrane</keyword>
<sequence>MESSHTPDLTSDKTNLTSLTNGASAMSRALRGLSTRPPINREDSWNPNTSSSALDVDGVLRSRKQNEDHEIESRSRSTTAIPSDDSGSETHVEERQRNRRKSIEVVLEKSGKKGEYKFTAKDPEFQEALQTGLRREAEKLNRQTRGRPRDLIFTQQYTTFDRQNATASQSPFHGFFTLFWLAMALLLIRIAAGNYRTKGSIFGDAEILHLMVDKDLFVMLATDLAMCATTIFGFFLQKAIAEDYLTWNGSGWIIQSLWQAFFTCTFIWITFWREWPWTHTVFIVLHVFVLLMKQHAYAFYNGYLSRVHRRRNVLQDMLRELDAMKAQEGSTETTRLPEPSTATSIGNPNESDLIRRGRKYSPQLSEEELEIASISQVIDSGKPLDLEQIEGFRRVLNTEITILNEDLRGKCTTTDNIYPSNLKFYNFLEWSCFPTLIYDLEYPRQDRINWWYVAEKSAATLGGIWVMIIISQAYIYPVVVETVRRKEAGMSLDQGWKEFPWIVSDVMFPMLLESLLSFYVIWECLLNVLAELTRFADRGFYGPWWNSTSFDQYARDWNRPVHNFLLRHVYHSSISFFHMSRMQATFFTFFLSAVVHEVVMFCLFKKVRGYLFAFQLTQIPQAAFCKSRFMKGRDTLGNVIFWFGMFIGPSLIMGLYLIM</sequence>
<dbReference type="GO" id="GO:0005789">
    <property type="term" value="C:endoplasmic reticulum membrane"/>
    <property type="evidence" value="ECO:0007669"/>
    <property type="project" value="UniProtKB-SubCell"/>
</dbReference>
<evidence type="ECO:0000256" key="3">
    <source>
        <dbReference type="ARBA" id="ARBA00022679"/>
    </source>
</evidence>
<dbReference type="Pfam" id="PF03062">
    <property type="entry name" value="MBOAT"/>
    <property type="match status" value="1"/>
</dbReference>
<feature type="compositionally biased region" description="Basic and acidic residues" evidence="12">
    <location>
        <begin position="58"/>
        <end position="75"/>
    </location>
</feature>
<name>N4XCZ2_COCH4</name>
<reference evidence="15" key="2">
    <citation type="journal article" date="2013" name="PLoS Genet.">
        <title>Comparative genome structure, secondary metabolite, and effector coding capacity across Cochliobolus pathogens.</title>
        <authorList>
            <person name="Condon B.J."/>
            <person name="Leng Y."/>
            <person name="Wu D."/>
            <person name="Bushley K.E."/>
            <person name="Ohm R.A."/>
            <person name="Otillar R."/>
            <person name="Martin J."/>
            <person name="Schackwitz W."/>
            <person name="Grimwood J."/>
            <person name="MohdZainudin N."/>
            <person name="Xue C."/>
            <person name="Wang R."/>
            <person name="Manning V.A."/>
            <person name="Dhillon B."/>
            <person name="Tu Z.J."/>
            <person name="Steffenson B.J."/>
            <person name="Salamov A."/>
            <person name="Sun H."/>
            <person name="Lowry S."/>
            <person name="LaButti K."/>
            <person name="Han J."/>
            <person name="Copeland A."/>
            <person name="Lindquist E."/>
            <person name="Barry K."/>
            <person name="Schmutz J."/>
            <person name="Baker S.E."/>
            <person name="Ciuffetti L.M."/>
            <person name="Grigoriev I.V."/>
            <person name="Zhong S."/>
            <person name="Turgeon B.G."/>
        </authorList>
    </citation>
    <scope>NUCLEOTIDE SEQUENCE [LARGE SCALE GENOMIC DNA]</scope>
    <source>
        <strain evidence="15">C4 / ATCC 48331 / race T</strain>
    </source>
</reference>
<dbReference type="InterPro" id="IPR014371">
    <property type="entry name" value="Oat_ACAT_DAG_ARE"/>
</dbReference>
<comment type="subcellular location">
    <subcellularLocation>
        <location evidence="1 10">Endoplasmic reticulum membrane</location>
        <topology evidence="1 10">Multi-pass membrane protein</topology>
    </subcellularLocation>
</comment>
<feature type="transmembrane region" description="Helical" evidence="13">
    <location>
        <begin position="584"/>
        <end position="604"/>
    </location>
</feature>
<feature type="transmembrane region" description="Helical" evidence="13">
    <location>
        <begin position="249"/>
        <end position="269"/>
    </location>
</feature>
<evidence type="ECO:0000256" key="10">
    <source>
        <dbReference type="PIRNR" id="PIRNR000439"/>
    </source>
</evidence>
<dbReference type="AlphaFoldDB" id="N4XCZ2"/>
<evidence type="ECO:0000256" key="5">
    <source>
        <dbReference type="ARBA" id="ARBA00022824"/>
    </source>
</evidence>
<accession>N4XCZ2</accession>
<reference evidence="14 15" key="1">
    <citation type="journal article" date="2012" name="PLoS Pathog.">
        <title>Diverse lifestyles and strategies of plant pathogenesis encoded in the genomes of eighteen Dothideomycetes fungi.</title>
        <authorList>
            <person name="Ohm R.A."/>
            <person name="Feau N."/>
            <person name="Henrissat B."/>
            <person name="Schoch C.L."/>
            <person name="Horwitz B.A."/>
            <person name="Barry K.W."/>
            <person name="Condon B.J."/>
            <person name="Copeland A.C."/>
            <person name="Dhillon B."/>
            <person name="Glaser F."/>
            <person name="Hesse C.N."/>
            <person name="Kosti I."/>
            <person name="LaButti K."/>
            <person name="Lindquist E.A."/>
            <person name="Lucas S."/>
            <person name="Salamov A.A."/>
            <person name="Bradshaw R.E."/>
            <person name="Ciuffetti L."/>
            <person name="Hamelin R.C."/>
            <person name="Kema G.H.J."/>
            <person name="Lawrence C."/>
            <person name="Scott J.A."/>
            <person name="Spatafora J.W."/>
            <person name="Turgeon B.G."/>
            <person name="de Wit P.J.G.M."/>
            <person name="Zhong S."/>
            <person name="Goodwin S.B."/>
            <person name="Grigoriev I.V."/>
        </authorList>
    </citation>
    <scope>NUCLEOTIDE SEQUENCE [LARGE SCALE GENOMIC DNA]</scope>
    <source>
        <strain evidence="15">C4 / ATCC 48331 / race T</strain>
    </source>
</reference>
<evidence type="ECO:0000313" key="14">
    <source>
        <dbReference type="EMBL" id="ENI04426.1"/>
    </source>
</evidence>
<dbReference type="InterPro" id="IPR004299">
    <property type="entry name" value="MBOAT_fam"/>
</dbReference>
<evidence type="ECO:0000256" key="9">
    <source>
        <dbReference type="ARBA" id="ARBA00023568"/>
    </source>
</evidence>
<protein>
    <recommendedName>
        <fullName evidence="10">O-acyltransferase</fullName>
    </recommendedName>
</protein>
<feature type="region of interest" description="Disordered" evidence="12">
    <location>
        <begin position="1"/>
        <end position="102"/>
    </location>
</feature>
<dbReference type="GO" id="GO:0034737">
    <property type="term" value="F:ergosterol O-acyltransferase activity"/>
    <property type="evidence" value="ECO:0007669"/>
    <property type="project" value="TreeGrafter"/>
</dbReference>
<comment type="function">
    <text evidence="9">Sterol O-acyltransferase that catalyzes the formation of stery esters.</text>
</comment>
<evidence type="ECO:0000256" key="13">
    <source>
        <dbReference type="SAM" id="Phobius"/>
    </source>
</evidence>
<feature type="transmembrane region" description="Helical" evidence="13">
    <location>
        <begin position="636"/>
        <end position="658"/>
    </location>
</feature>
<feature type="active site" evidence="11">
    <location>
        <position position="596"/>
    </location>
</feature>
<proteinExistence type="inferred from homology"/>
<dbReference type="RefSeq" id="XP_014078335.1">
    <property type="nucleotide sequence ID" value="XM_014222860.1"/>
</dbReference>
<dbReference type="PANTHER" id="PTHR10408">
    <property type="entry name" value="STEROL O-ACYLTRANSFERASE"/>
    <property type="match status" value="1"/>
</dbReference>
<feature type="transmembrane region" description="Helical" evidence="13">
    <location>
        <begin position="458"/>
        <end position="479"/>
    </location>
</feature>
<dbReference type="HOGENOM" id="CLU_018190_2_1_1"/>
<gene>
    <name evidence="14" type="ORF">COCC4DRAFT_198143</name>
</gene>
<feature type="compositionally biased region" description="Polar residues" evidence="12">
    <location>
        <begin position="328"/>
        <end position="350"/>
    </location>
</feature>
<dbReference type="EMBL" id="KB733457">
    <property type="protein sequence ID" value="ENI04426.1"/>
    <property type="molecule type" value="Genomic_DNA"/>
</dbReference>
<feature type="region of interest" description="Disordered" evidence="12">
    <location>
        <begin position="328"/>
        <end position="351"/>
    </location>
</feature>
<evidence type="ECO:0000313" key="15">
    <source>
        <dbReference type="Proteomes" id="UP000012338"/>
    </source>
</evidence>
<feature type="compositionally biased region" description="Basic and acidic residues" evidence="12">
    <location>
        <begin position="88"/>
        <end position="102"/>
    </location>
</feature>
<keyword evidence="3 10" id="KW-0808">Transferase</keyword>
<feature type="transmembrane region" description="Helical" evidence="13">
    <location>
        <begin position="281"/>
        <end position="300"/>
    </location>
</feature>
<evidence type="ECO:0000256" key="12">
    <source>
        <dbReference type="SAM" id="MobiDB-lite"/>
    </source>
</evidence>
<keyword evidence="15" id="KW-1185">Reference proteome</keyword>
<organism evidence="14 15">
    <name type="scientific">Cochliobolus heterostrophus (strain C4 / ATCC 48331 / race T)</name>
    <name type="common">Southern corn leaf blight fungus</name>
    <name type="synonym">Bipolaris maydis</name>
    <dbReference type="NCBI Taxonomy" id="665024"/>
    <lineage>
        <taxon>Eukaryota</taxon>
        <taxon>Fungi</taxon>
        <taxon>Dikarya</taxon>
        <taxon>Ascomycota</taxon>
        <taxon>Pezizomycotina</taxon>
        <taxon>Dothideomycetes</taxon>
        <taxon>Pleosporomycetidae</taxon>
        <taxon>Pleosporales</taxon>
        <taxon>Pleosporineae</taxon>
        <taxon>Pleosporaceae</taxon>
        <taxon>Bipolaris</taxon>
    </lineage>
</organism>
<feature type="transmembrane region" description="Helical" evidence="13">
    <location>
        <begin position="172"/>
        <end position="195"/>
    </location>
</feature>
<evidence type="ECO:0000256" key="8">
    <source>
        <dbReference type="ARBA" id="ARBA00023315"/>
    </source>
</evidence>
<evidence type="ECO:0000256" key="11">
    <source>
        <dbReference type="PIRSR" id="PIRSR000439-1"/>
    </source>
</evidence>
<keyword evidence="8 10" id="KW-0012">Acyltransferase</keyword>
<keyword evidence="5 10" id="KW-0256">Endoplasmic reticulum</keyword>
<keyword evidence="6 13" id="KW-1133">Transmembrane helix</keyword>
<dbReference type="OrthoDB" id="10039049at2759"/>
<evidence type="ECO:0000256" key="7">
    <source>
        <dbReference type="ARBA" id="ARBA00023136"/>
    </source>
</evidence>
<keyword evidence="7 10" id="KW-0472">Membrane</keyword>
<dbReference type="PIRSF" id="PIRSF000439">
    <property type="entry name" value="Oat_ACAT_DAG_ARE"/>
    <property type="match status" value="1"/>
</dbReference>